<dbReference type="OrthoDB" id="1750421at2759"/>
<comment type="caution">
    <text evidence="2">The sequence shown here is derived from an EMBL/GenBank/DDBJ whole genome shotgun (WGS) entry which is preliminary data.</text>
</comment>
<dbReference type="EMBL" id="JAKUCV010006391">
    <property type="protein sequence ID" value="KAJ4827550.1"/>
    <property type="molecule type" value="Genomic_DNA"/>
</dbReference>
<accession>A0A9Q0J4P9</accession>
<dbReference type="Proteomes" id="UP001141552">
    <property type="component" value="Unassembled WGS sequence"/>
</dbReference>
<evidence type="ECO:0000259" key="1">
    <source>
        <dbReference type="Pfam" id="PF12274"/>
    </source>
</evidence>
<sequence length="222" mass="25389">MNRKKAIENLRNHRGIIRDPSRLLKPDDPELKDLEGIRVDDCGHVYKITPNLIRRRILDDEEAAEMDRRRFIECRPYAMNALELYRRQTGTSFDLDEVLGVRFQVCFGGGLHHLKFTAKPVESEAGTSTTFIAEVHSRAREPPHCSRCLTMDSILGSGGDPVFKIVKDEDYGDWVDLPFGCTRCEKPKKSAKQRKVLSPGHNKSTQFRPNTRSFARLSLYKG</sequence>
<dbReference type="Pfam" id="PF12274">
    <property type="entry name" value="DUF3615"/>
    <property type="match status" value="1"/>
</dbReference>
<keyword evidence="3" id="KW-1185">Reference proteome</keyword>
<dbReference type="AlphaFoldDB" id="A0A9Q0J4P9"/>
<name>A0A9Q0J4P9_9ROSI</name>
<gene>
    <name evidence="2" type="ORF">Tsubulata_004768</name>
</gene>
<proteinExistence type="predicted"/>
<organism evidence="2 3">
    <name type="scientific">Turnera subulata</name>
    <dbReference type="NCBI Taxonomy" id="218843"/>
    <lineage>
        <taxon>Eukaryota</taxon>
        <taxon>Viridiplantae</taxon>
        <taxon>Streptophyta</taxon>
        <taxon>Embryophyta</taxon>
        <taxon>Tracheophyta</taxon>
        <taxon>Spermatophyta</taxon>
        <taxon>Magnoliopsida</taxon>
        <taxon>eudicotyledons</taxon>
        <taxon>Gunneridae</taxon>
        <taxon>Pentapetalae</taxon>
        <taxon>rosids</taxon>
        <taxon>fabids</taxon>
        <taxon>Malpighiales</taxon>
        <taxon>Passifloraceae</taxon>
        <taxon>Turnera</taxon>
    </lineage>
</organism>
<evidence type="ECO:0000313" key="2">
    <source>
        <dbReference type="EMBL" id="KAJ4827550.1"/>
    </source>
</evidence>
<evidence type="ECO:0000313" key="3">
    <source>
        <dbReference type="Proteomes" id="UP001141552"/>
    </source>
</evidence>
<protein>
    <recommendedName>
        <fullName evidence="1">DUF3615 domain-containing protein</fullName>
    </recommendedName>
</protein>
<reference evidence="2" key="2">
    <citation type="journal article" date="2023" name="Plants (Basel)">
        <title>Annotation of the Turnera subulata (Passifloraceae) Draft Genome Reveals the S-Locus Evolved after the Divergence of Turneroideae from Passifloroideae in a Stepwise Manner.</title>
        <authorList>
            <person name="Henning P.M."/>
            <person name="Roalson E.H."/>
            <person name="Mir W."/>
            <person name="McCubbin A.G."/>
            <person name="Shore J.S."/>
        </authorList>
    </citation>
    <scope>NUCLEOTIDE SEQUENCE</scope>
    <source>
        <strain evidence="2">F60SS</strain>
    </source>
</reference>
<reference evidence="2" key="1">
    <citation type="submission" date="2022-02" db="EMBL/GenBank/DDBJ databases">
        <authorList>
            <person name="Henning P.M."/>
            <person name="McCubbin A.G."/>
            <person name="Shore J.S."/>
        </authorList>
    </citation>
    <scope>NUCLEOTIDE SEQUENCE</scope>
    <source>
        <strain evidence="2">F60SS</strain>
        <tissue evidence="2">Leaves</tissue>
    </source>
</reference>
<feature type="domain" description="DUF3615" evidence="1">
    <location>
        <begin position="79"/>
        <end position="152"/>
    </location>
</feature>
<dbReference type="InterPro" id="IPR022059">
    <property type="entry name" value="DUF3615"/>
</dbReference>